<dbReference type="EMBL" id="BMWE01000010">
    <property type="protein sequence ID" value="GGY28304.1"/>
    <property type="molecule type" value="Genomic_DNA"/>
</dbReference>
<evidence type="ECO:0000313" key="2">
    <source>
        <dbReference type="EMBL" id="GGY28304.1"/>
    </source>
</evidence>
<feature type="region of interest" description="Disordered" evidence="1">
    <location>
        <begin position="52"/>
        <end position="71"/>
    </location>
</feature>
<organism evidence="2 3">
    <name type="scientific">Streptomyces djakartensis</name>
    <dbReference type="NCBI Taxonomy" id="68193"/>
    <lineage>
        <taxon>Bacteria</taxon>
        <taxon>Bacillati</taxon>
        <taxon>Actinomycetota</taxon>
        <taxon>Actinomycetes</taxon>
        <taxon>Kitasatosporales</taxon>
        <taxon>Streptomycetaceae</taxon>
        <taxon>Streptomyces</taxon>
    </lineage>
</organism>
<reference evidence="3" key="1">
    <citation type="journal article" date="2019" name="Int. J. Syst. Evol. Microbiol.">
        <title>The Global Catalogue of Microorganisms (GCM) 10K type strain sequencing project: providing services to taxonomists for standard genome sequencing and annotation.</title>
        <authorList>
            <consortium name="The Broad Institute Genomics Platform"/>
            <consortium name="The Broad Institute Genome Sequencing Center for Infectious Disease"/>
            <person name="Wu L."/>
            <person name="Ma J."/>
        </authorList>
    </citation>
    <scope>NUCLEOTIDE SEQUENCE [LARGE SCALE GENOMIC DNA]</scope>
    <source>
        <strain evidence="3">JCM 4957</strain>
    </source>
</reference>
<name>A0ABQ2ZY98_9ACTN</name>
<evidence type="ECO:0000256" key="1">
    <source>
        <dbReference type="SAM" id="MobiDB-lite"/>
    </source>
</evidence>
<evidence type="ECO:0000313" key="3">
    <source>
        <dbReference type="Proteomes" id="UP000653308"/>
    </source>
</evidence>
<protein>
    <submittedName>
        <fullName evidence="2">Uncharacterized protein</fullName>
    </submittedName>
</protein>
<accession>A0ABQ2ZY98</accession>
<dbReference type="Proteomes" id="UP000653308">
    <property type="component" value="Unassembled WGS sequence"/>
</dbReference>
<gene>
    <name evidence="2" type="ORF">GCM10010384_39350</name>
</gene>
<proteinExistence type="predicted"/>
<sequence length="71" mass="8030">MEVLDSYYESGDLLVRLWRDARKEVVKDKYAVVTLAGRCRTAFRRTTGTALHSGCARPHEQPPHTVVATSR</sequence>
<comment type="caution">
    <text evidence="2">The sequence shown here is derived from an EMBL/GenBank/DDBJ whole genome shotgun (WGS) entry which is preliminary data.</text>
</comment>
<keyword evidence="3" id="KW-1185">Reference proteome</keyword>